<keyword evidence="7" id="KW-1185">Reference proteome</keyword>
<organism evidence="6 7">
    <name type="scientific">Labeo rohita</name>
    <name type="common">Indian major carp</name>
    <name type="synonym">Cyprinus rohita</name>
    <dbReference type="NCBI Taxonomy" id="84645"/>
    <lineage>
        <taxon>Eukaryota</taxon>
        <taxon>Metazoa</taxon>
        <taxon>Chordata</taxon>
        <taxon>Craniata</taxon>
        <taxon>Vertebrata</taxon>
        <taxon>Euteleostomi</taxon>
        <taxon>Actinopterygii</taxon>
        <taxon>Neopterygii</taxon>
        <taxon>Teleostei</taxon>
        <taxon>Ostariophysi</taxon>
        <taxon>Cypriniformes</taxon>
        <taxon>Cyprinidae</taxon>
        <taxon>Labeoninae</taxon>
        <taxon>Labeonini</taxon>
        <taxon>Labeo</taxon>
    </lineage>
</organism>
<evidence type="ECO:0000313" key="7">
    <source>
        <dbReference type="Proteomes" id="UP000290572"/>
    </source>
</evidence>
<feature type="domain" description="CBM21" evidence="5">
    <location>
        <begin position="354"/>
        <end position="464"/>
    </location>
</feature>
<reference evidence="6 7" key="1">
    <citation type="submission" date="2018-03" db="EMBL/GenBank/DDBJ databases">
        <title>Draft genome sequence of Rohu Carp (Labeo rohita).</title>
        <authorList>
            <person name="Das P."/>
            <person name="Kushwaha B."/>
            <person name="Joshi C.G."/>
            <person name="Kumar D."/>
            <person name="Nagpure N.S."/>
            <person name="Sahoo L."/>
            <person name="Das S.P."/>
            <person name="Bit A."/>
            <person name="Patnaik S."/>
            <person name="Meher P.K."/>
            <person name="Jayasankar P."/>
            <person name="Koringa P.G."/>
            <person name="Patel N.V."/>
            <person name="Hinsu A.T."/>
            <person name="Kumar R."/>
            <person name="Pandey M."/>
            <person name="Agarwal S."/>
            <person name="Srivastava S."/>
            <person name="Singh M."/>
            <person name="Iquebal M.A."/>
            <person name="Jaiswal S."/>
            <person name="Angadi U.B."/>
            <person name="Kumar N."/>
            <person name="Raza M."/>
            <person name="Shah T.M."/>
            <person name="Rai A."/>
            <person name="Jena J.K."/>
        </authorList>
    </citation>
    <scope>NUCLEOTIDE SEQUENCE [LARGE SCALE GENOMIC DNA]</scope>
    <source>
        <strain evidence="6">DASCIFA01</strain>
        <tissue evidence="6">Testis</tissue>
    </source>
</reference>
<evidence type="ECO:0000256" key="4">
    <source>
        <dbReference type="SAM" id="MobiDB-lite"/>
    </source>
</evidence>
<evidence type="ECO:0000259" key="5">
    <source>
        <dbReference type="PROSITE" id="PS51159"/>
    </source>
</evidence>
<dbReference type="Pfam" id="PF16922">
    <property type="entry name" value="SLD5_C"/>
    <property type="match status" value="1"/>
</dbReference>
<dbReference type="GO" id="GO:0008157">
    <property type="term" value="F:protein phosphatase 1 binding"/>
    <property type="evidence" value="ECO:0007669"/>
    <property type="project" value="TreeGrafter"/>
</dbReference>
<dbReference type="Pfam" id="PF05916">
    <property type="entry name" value="Sld5"/>
    <property type="match status" value="1"/>
</dbReference>
<sequence>MADGLSDASDLSGGEESQEDVMTPAELIAKLEEEENLQRVRKGDVKASVHRMEIDRIRFVLSSYLRSRLQKIERFFPHVLEKEKSRAEGDPSFLSPEEFAFAKEYLANTEVYLRNVALKHMPPNLQSIDMLKAVPEPCLDSFVFLRVKERQENILVEPETDEQREYVVDLDEGSQHLMRYRTIAPLVANASAEFKVWDTSTNSEGQFHCYMLKMTCANVMSRFGPPVSVRSVDMTVGFRCRGSPNINHLLGVSSPKPLRPCISLQPVFEYRHSPSTGLITAKSSRREKRVAFADAKGLSLITVRLFSEKEDKIPREPVKIPRLKKLGCTKETVNKALKLKLGFEQPCRDFQAFRSRLQDHMVVLESCNVTRCSILGTVRVKNVCFEKVVQIRITFDTWRSYKDVPCTYLEQSYGEPGTDVFEFNIGVPERIDPGERIEFCVSYSPAAFSAARWDNNNGDNYCIHVC</sequence>
<proteinExistence type="predicted"/>
<dbReference type="Gene3D" id="3.40.5.60">
    <property type="match status" value="1"/>
</dbReference>
<dbReference type="GO" id="GO:0005634">
    <property type="term" value="C:nucleus"/>
    <property type="evidence" value="ECO:0007669"/>
    <property type="project" value="UniProtKB-SubCell"/>
</dbReference>
<protein>
    <submittedName>
        <fullName evidence="6">Phosphatase 1 regulatory subunit 3C-B-like protein</fullName>
    </submittedName>
</protein>
<dbReference type="PANTHER" id="PTHR12307">
    <property type="entry name" value="PROTEIN PHOSPHATASE 1 REGULATORY SUBUNIT"/>
    <property type="match status" value="1"/>
</dbReference>
<accession>A0A498N346</accession>
<gene>
    <name evidence="6" type="ORF">ROHU_018977</name>
</gene>
<dbReference type="Gene3D" id="1.20.58.1030">
    <property type="match status" value="1"/>
</dbReference>
<dbReference type="InterPro" id="IPR031633">
    <property type="entry name" value="SLD5_C"/>
</dbReference>
<name>A0A498N346_LABRO</name>
<evidence type="ECO:0000256" key="2">
    <source>
        <dbReference type="ARBA" id="ARBA00022705"/>
    </source>
</evidence>
<dbReference type="InterPro" id="IPR038175">
    <property type="entry name" value="CBM21_dom_sf"/>
</dbReference>
<dbReference type="EMBL" id="QBIY01011827">
    <property type="protein sequence ID" value="RXN28799.1"/>
    <property type="molecule type" value="Genomic_DNA"/>
</dbReference>
<keyword evidence="2" id="KW-0235">DNA replication</keyword>
<dbReference type="PANTHER" id="PTHR12307:SF49">
    <property type="entry name" value="PROTEIN PHOSPHATASE 1 REGULATORY SUBUNIT"/>
    <property type="match status" value="1"/>
</dbReference>
<dbReference type="InterPro" id="IPR038749">
    <property type="entry name" value="Sld5_GINS_A"/>
</dbReference>
<dbReference type="AlphaFoldDB" id="A0A498N346"/>
<dbReference type="FunFam" id="3.40.5.60:FF:000001">
    <property type="entry name" value="DNA replication complex GINS protein SLD5"/>
    <property type="match status" value="1"/>
</dbReference>
<dbReference type="PROSITE" id="PS51159">
    <property type="entry name" value="CBM21"/>
    <property type="match status" value="1"/>
</dbReference>
<dbReference type="Pfam" id="PF03370">
    <property type="entry name" value="CBM_21"/>
    <property type="match status" value="1"/>
</dbReference>
<comment type="subcellular location">
    <subcellularLocation>
        <location evidence="1">Nucleus</location>
    </subcellularLocation>
</comment>
<dbReference type="Gene3D" id="2.60.40.2440">
    <property type="entry name" value="Carbohydrate binding type-21 domain"/>
    <property type="match status" value="1"/>
</dbReference>
<dbReference type="GO" id="GO:0000164">
    <property type="term" value="C:protein phosphatase type 1 complex"/>
    <property type="evidence" value="ECO:0007669"/>
    <property type="project" value="TreeGrafter"/>
</dbReference>
<dbReference type="SUPFAM" id="SSF160059">
    <property type="entry name" value="PriA/YqbF domain"/>
    <property type="match status" value="1"/>
</dbReference>
<dbReference type="GO" id="GO:0005979">
    <property type="term" value="P:regulation of glycogen biosynthetic process"/>
    <property type="evidence" value="ECO:0007669"/>
    <property type="project" value="TreeGrafter"/>
</dbReference>
<dbReference type="Proteomes" id="UP000290572">
    <property type="component" value="Unassembled WGS sequence"/>
</dbReference>
<dbReference type="InterPro" id="IPR050782">
    <property type="entry name" value="PP1_regulatory_subunit_3"/>
</dbReference>
<dbReference type="InterPro" id="IPR036224">
    <property type="entry name" value="GINS_bundle-like_dom_sf"/>
</dbReference>
<evidence type="ECO:0000313" key="6">
    <source>
        <dbReference type="EMBL" id="RXN28799.1"/>
    </source>
</evidence>
<evidence type="ECO:0000256" key="3">
    <source>
        <dbReference type="ARBA" id="ARBA00023242"/>
    </source>
</evidence>
<dbReference type="STRING" id="84645.A0A498N346"/>
<comment type="caution">
    <text evidence="6">The sequence shown here is derived from an EMBL/GenBank/DDBJ whole genome shotgun (WGS) entry which is preliminary data.</text>
</comment>
<dbReference type="CDD" id="cd11711">
    <property type="entry name" value="GINS_A_Sld5"/>
    <property type="match status" value="1"/>
</dbReference>
<dbReference type="CDD" id="cd21692">
    <property type="entry name" value="GINS_B_Sld5"/>
    <property type="match status" value="1"/>
</dbReference>
<dbReference type="SUPFAM" id="SSF158573">
    <property type="entry name" value="GINS helical bundle-like"/>
    <property type="match status" value="1"/>
</dbReference>
<feature type="region of interest" description="Disordered" evidence="4">
    <location>
        <begin position="1"/>
        <end position="22"/>
    </location>
</feature>
<evidence type="ECO:0000256" key="1">
    <source>
        <dbReference type="ARBA" id="ARBA00004123"/>
    </source>
</evidence>
<keyword evidence="3" id="KW-0539">Nucleus</keyword>
<dbReference type="GO" id="GO:0006260">
    <property type="term" value="P:DNA replication"/>
    <property type="evidence" value="ECO:0007669"/>
    <property type="project" value="UniProtKB-KW"/>
</dbReference>
<dbReference type="GO" id="GO:2001069">
    <property type="term" value="F:glycogen binding"/>
    <property type="evidence" value="ECO:0007669"/>
    <property type="project" value="TreeGrafter"/>
</dbReference>
<dbReference type="InterPro" id="IPR021151">
    <property type="entry name" value="GINS_A"/>
</dbReference>
<dbReference type="InterPro" id="IPR005036">
    <property type="entry name" value="CBM21_dom"/>
</dbReference>